<feature type="non-terminal residue" evidence="2">
    <location>
        <position position="1"/>
    </location>
</feature>
<feature type="region of interest" description="Disordered" evidence="1">
    <location>
        <begin position="1"/>
        <end position="41"/>
    </location>
</feature>
<dbReference type="EMBL" id="CADCVF010000057">
    <property type="protein sequence ID" value="CAA9462092.1"/>
    <property type="molecule type" value="Genomic_DNA"/>
</dbReference>
<feature type="non-terminal residue" evidence="2">
    <location>
        <position position="86"/>
    </location>
</feature>
<reference evidence="2" key="1">
    <citation type="submission" date="2020-02" db="EMBL/GenBank/DDBJ databases">
        <authorList>
            <person name="Meier V. D."/>
        </authorList>
    </citation>
    <scope>NUCLEOTIDE SEQUENCE</scope>
    <source>
        <strain evidence="2">AVDCRST_MAG58</strain>
    </source>
</reference>
<accession>A0A6J4R2C0</accession>
<evidence type="ECO:0000313" key="2">
    <source>
        <dbReference type="EMBL" id="CAA9462092.1"/>
    </source>
</evidence>
<proteinExistence type="predicted"/>
<protein>
    <submittedName>
        <fullName evidence="2">Uncharacterized protein</fullName>
    </submittedName>
</protein>
<feature type="region of interest" description="Disordered" evidence="1">
    <location>
        <begin position="59"/>
        <end position="86"/>
    </location>
</feature>
<dbReference type="AlphaFoldDB" id="A0A6J4R2C0"/>
<organism evidence="2">
    <name type="scientific">uncultured Rubrobacteraceae bacterium</name>
    <dbReference type="NCBI Taxonomy" id="349277"/>
    <lineage>
        <taxon>Bacteria</taxon>
        <taxon>Bacillati</taxon>
        <taxon>Actinomycetota</taxon>
        <taxon>Rubrobacteria</taxon>
        <taxon>Rubrobacterales</taxon>
        <taxon>Rubrobacteraceae</taxon>
        <taxon>environmental samples</taxon>
    </lineage>
</organism>
<evidence type="ECO:0000256" key="1">
    <source>
        <dbReference type="SAM" id="MobiDB-lite"/>
    </source>
</evidence>
<name>A0A6J4R2C0_9ACTN</name>
<gene>
    <name evidence="2" type="ORF">AVDCRST_MAG58-2804</name>
</gene>
<sequence length="86" mass="9302">EPHASSDPAFRPAGDRPASRGRCRRSRLSPDEGGIRSPGLGGFAFHGFTAHSRGARLRAEQGGKGRPWSGRARDFWGPKTGSEWCI</sequence>